<proteinExistence type="predicted"/>
<dbReference type="Proteomes" id="UP001472677">
    <property type="component" value="Unassembled WGS sequence"/>
</dbReference>
<feature type="coiled-coil region" evidence="1">
    <location>
        <begin position="1"/>
        <end position="28"/>
    </location>
</feature>
<name>A0ABR2EKE3_9ROSI</name>
<reference evidence="2 3" key="1">
    <citation type="journal article" date="2024" name="G3 (Bethesda)">
        <title>Genome assembly of Hibiscus sabdariffa L. provides insights into metabolisms of medicinal natural products.</title>
        <authorList>
            <person name="Kim T."/>
        </authorList>
    </citation>
    <scope>NUCLEOTIDE SEQUENCE [LARGE SCALE GENOMIC DNA]</scope>
    <source>
        <strain evidence="2">TK-2024</strain>
        <tissue evidence="2">Old leaves</tissue>
    </source>
</reference>
<evidence type="ECO:0000256" key="1">
    <source>
        <dbReference type="SAM" id="Coils"/>
    </source>
</evidence>
<evidence type="ECO:0000313" key="3">
    <source>
        <dbReference type="Proteomes" id="UP001472677"/>
    </source>
</evidence>
<keyword evidence="1" id="KW-0175">Coiled coil</keyword>
<comment type="caution">
    <text evidence="2">The sequence shown here is derived from an EMBL/GenBank/DDBJ whole genome shotgun (WGS) entry which is preliminary data.</text>
</comment>
<evidence type="ECO:0000313" key="2">
    <source>
        <dbReference type="EMBL" id="KAK8562469.1"/>
    </source>
</evidence>
<organism evidence="2 3">
    <name type="scientific">Hibiscus sabdariffa</name>
    <name type="common">roselle</name>
    <dbReference type="NCBI Taxonomy" id="183260"/>
    <lineage>
        <taxon>Eukaryota</taxon>
        <taxon>Viridiplantae</taxon>
        <taxon>Streptophyta</taxon>
        <taxon>Embryophyta</taxon>
        <taxon>Tracheophyta</taxon>
        <taxon>Spermatophyta</taxon>
        <taxon>Magnoliopsida</taxon>
        <taxon>eudicotyledons</taxon>
        <taxon>Gunneridae</taxon>
        <taxon>Pentapetalae</taxon>
        <taxon>rosids</taxon>
        <taxon>malvids</taxon>
        <taxon>Malvales</taxon>
        <taxon>Malvaceae</taxon>
        <taxon>Malvoideae</taxon>
        <taxon>Hibiscus</taxon>
    </lineage>
</organism>
<accession>A0ABR2EKE3</accession>
<dbReference type="EMBL" id="JBBPBM010000012">
    <property type="protein sequence ID" value="KAK8562469.1"/>
    <property type="molecule type" value="Genomic_DNA"/>
</dbReference>
<protein>
    <submittedName>
        <fullName evidence="2">Uncharacterized protein</fullName>
    </submittedName>
</protein>
<keyword evidence="3" id="KW-1185">Reference proteome</keyword>
<gene>
    <name evidence="2" type="ORF">V6N12_010547</name>
</gene>
<sequence>MQQVNEQNEWLQQEVVELVESYQNLEAQFNIANALLDMDGRESDGPLCHVRDWTQNQAKSIEKNRVWTKNATIHILVLVQQAEKLESFFENIGT</sequence>